<sequence>MTSSAMHICARPRFLIPVEPCRMDFLCPFQCAAPSFVVAGVDVVAMWFARAKDAVWPQEQGNAYVVPDTVREENPARRAYLEKRKRGRKRKRKRKEKRGSSSVSVSTPPLYSWGPAVARQWSRTSLSVQHVSDRLSGSMLCWAQIVRPGLEQLKPC</sequence>
<reference evidence="2" key="2">
    <citation type="journal article" date="2023" name="IMA Fungus">
        <title>Comparative genomic study of the Penicillium genus elucidates a diverse pangenome and 15 lateral gene transfer events.</title>
        <authorList>
            <person name="Petersen C."/>
            <person name="Sorensen T."/>
            <person name="Nielsen M.R."/>
            <person name="Sondergaard T.E."/>
            <person name="Sorensen J.L."/>
            <person name="Fitzpatrick D.A."/>
            <person name="Frisvad J.C."/>
            <person name="Nielsen K.L."/>
        </authorList>
    </citation>
    <scope>NUCLEOTIDE SEQUENCE</scope>
    <source>
        <strain evidence="2">IBT 23319</strain>
    </source>
</reference>
<protein>
    <submittedName>
        <fullName evidence="2">Uncharacterized protein</fullName>
    </submittedName>
</protein>
<comment type="caution">
    <text evidence="2">The sequence shown here is derived from an EMBL/GenBank/DDBJ whole genome shotgun (WGS) entry which is preliminary data.</text>
</comment>
<keyword evidence="3" id="KW-1185">Reference proteome</keyword>
<gene>
    <name evidence="2" type="ORF">N7469_010578</name>
</gene>
<reference evidence="2" key="1">
    <citation type="submission" date="2022-11" db="EMBL/GenBank/DDBJ databases">
        <authorList>
            <person name="Petersen C."/>
        </authorList>
    </citation>
    <scope>NUCLEOTIDE SEQUENCE</scope>
    <source>
        <strain evidence="2">IBT 23319</strain>
    </source>
</reference>
<proteinExistence type="predicted"/>
<evidence type="ECO:0000256" key="1">
    <source>
        <dbReference type="SAM" id="MobiDB-lite"/>
    </source>
</evidence>
<evidence type="ECO:0000313" key="3">
    <source>
        <dbReference type="Proteomes" id="UP001147733"/>
    </source>
</evidence>
<dbReference type="RefSeq" id="XP_056496614.1">
    <property type="nucleotide sequence ID" value="XM_056649483.1"/>
</dbReference>
<feature type="compositionally biased region" description="Basic residues" evidence="1">
    <location>
        <begin position="83"/>
        <end position="97"/>
    </location>
</feature>
<organism evidence="2 3">
    <name type="scientific">Penicillium citrinum</name>
    <dbReference type="NCBI Taxonomy" id="5077"/>
    <lineage>
        <taxon>Eukaryota</taxon>
        <taxon>Fungi</taxon>
        <taxon>Dikarya</taxon>
        <taxon>Ascomycota</taxon>
        <taxon>Pezizomycotina</taxon>
        <taxon>Eurotiomycetes</taxon>
        <taxon>Eurotiomycetidae</taxon>
        <taxon>Eurotiales</taxon>
        <taxon>Aspergillaceae</taxon>
        <taxon>Penicillium</taxon>
    </lineage>
</organism>
<accession>A0A9W9TGA5</accession>
<evidence type="ECO:0000313" key="2">
    <source>
        <dbReference type="EMBL" id="KAJ5221691.1"/>
    </source>
</evidence>
<feature type="region of interest" description="Disordered" evidence="1">
    <location>
        <begin position="76"/>
        <end position="106"/>
    </location>
</feature>
<dbReference type="GeneID" id="81388650"/>
<dbReference type="EMBL" id="JAPQKT010000009">
    <property type="protein sequence ID" value="KAJ5221691.1"/>
    <property type="molecule type" value="Genomic_DNA"/>
</dbReference>
<name>A0A9W9TGA5_PENCI</name>
<dbReference type="AlphaFoldDB" id="A0A9W9TGA5"/>
<dbReference type="Proteomes" id="UP001147733">
    <property type="component" value="Unassembled WGS sequence"/>
</dbReference>